<dbReference type="EMBL" id="JABCKV010000343">
    <property type="protein sequence ID" value="KAG5641289.1"/>
    <property type="molecule type" value="Genomic_DNA"/>
</dbReference>
<feature type="region of interest" description="Disordered" evidence="1">
    <location>
        <begin position="644"/>
        <end position="711"/>
    </location>
</feature>
<organism evidence="2 3">
    <name type="scientific">Asterophora parasitica</name>
    <dbReference type="NCBI Taxonomy" id="117018"/>
    <lineage>
        <taxon>Eukaryota</taxon>
        <taxon>Fungi</taxon>
        <taxon>Dikarya</taxon>
        <taxon>Basidiomycota</taxon>
        <taxon>Agaricomycotina</taxon>
        <taxon>Agaricomycetes</taxon>
        <taxon>Agaricomycetidae</taxon>
        <taxon>Agaricales</taxon>
        <taxon>Tricholomatineae</taxon>
        <taxon>Lyophyllaceae</taxon>
        <taxon>Asterophora</taxon>
    </lineage>
</organism>
<feature type="compositionally biased region" description="Polar residues" evidence="1">
    <location>
        <begin position="17"/>
        <end position="26"/>
    </location>
</feature>
<sequence>MPPPPPKHSTPAARHNTIATPESANTVPLPIPPPSRSSQRASSLRSEPPQQIQPSPFPPGAHQPSSPDTLRSDASITTGVSNLDIVTFPTPTRRGWPSTLSDIPEVPSVRSHSRSSMNEEPSPSPSRALADQWRRSIGGSNLTSPATPVRDMLSPTFQARGRTNERANGDQARRASSGSTIHIHVEPPSRPPSSAGIRDPEQRGFLSPNSRPLALVPEEPTGPPVIPDMGSLSPQGFVPSSMTLSESSDQRSRGHGRQGSRTGSNIYANATPPVQSSTNMFAHGGSRQQPSARNSIYGNAPPPQGPYNSSSIASLTPREVPRQLYAAPSPSAAGPQPLPTGSPSGPGFQPLPTNLSRPRQIYAPSPSVTGNQPLPTDLSGTRQIYASSPSVIGSQPLPVDLSRPQIYAPSPSVTGSQPLPSRQRQIYAPSPSVSGTQPLPADALPTAVGQRGAAASRTSIYGPPIASSAGSQTPAQGARQFYGLPVNISAGSQTPAQGTRQLYSLPASSSAGSHTPAQGARPLYAPAPSLQGTHTNGPPSIYGPPPASGDATSRNGPVIPPPSTYPIFVPPAPSPSLPTMPLGPSSRTGPVIPGVTVYSPSQPPPQEPVIPFIPPIPGSMTPSGSNIQLNVTPRARFAEIAEDPNEDSPIVHDEETMRNTHINKLGGSPLRVPLQPPLPVPPPSVPVPTPGPSMPIPTPAPATRKNKKGRR</sequence>
<feature type="region of interest" description="Disordered" evidence="1">
    <location>
        <begin position="505"/>
        <end position="586"/>
    </location>
</feature>
<proteinExistence type="predicted"/>
<feature type="compositionally biased region" description="Pro residues" evidence="1">
    <location>
        <begin position="674"/>
        <end position="700"/>
    </location>
</feature>
<dbReference type="Proteomes" id="UP000775547">
    <property type="component" value="Unassembled WGS sequence"/>
</dbReference>
<protein>
    <submittedName>
        <fullName evidence="2">Uncharacterized protein</fullName>
    </submittedName>
</protein>
<gene>
    <name evidence="2" type="ORF">DXG03_005566</name>
</gene>
<feature type="compositionally biased region" description="Low complexity" evidence="1">
    <location>
        <begin position="114"/>
        <end position="127"/>
    </location>
</feature>
<feature type="compositionally biased region" description="Polar residues" evidence="1">
    <location>
        <begin position="411"/>
        <end position="424"/>
    </location>
</feature>
<evidence type="ECO:0000256" key="1">
    <source>
        <dbReference type="SAM" id="MobiDB-lite"/>
    </source>
</evidence>
<keyword evidence="3" id="KW-1185">Reference proteome</keyword>
<reference evidence="2" key="1">
    <citation type="submission" date="2020-07" db="EMBL/GenBank/DDBJ databases">
        <authorList>
            <person name="Nieuwenhuis M."/>
            <person name="Van De Peppel L.J.J."/>
        </authorList>
    </citation>
    <scope>NUCLEOTIDE SEQUENCE</scope>
    <source>
        <strain evidence="2">AP01</strain>
        <tissue evidence="2">Mycelium</tissue>
    </source>
</reference>
<feature type="compositionally biased region" description="Basic and acidic residues" evidence="1">
    <location>
        <begin position="649"/>
        <end position="658"/>
    </location>
</feature>
<feature type="region of interest" description="Disordered" evidence="1">
    <location>
        <begin position="1"/>
        <end position="456"/>
    </location>
</feature>
<accession>A0A9P7FZS5</accession>
<evidence type="ECO:0000313" key="3">
    <source>
        <dbReference type="Proteomes" id="UP000775547"/>
    </source>
</evidence>
<feature type="compositionally biased region" description="Pro residues" evidence="1">
    <location>
        <begin position="558"/>
        <end position="578"/>
    </location>
</feature>
<reference evidence="2" key="2">
    <citation type="submission" date="2021-10" db="EMBL/GenBank/DDBJ databases">
        <title>Phylogenomics reveals ancestral predisposition of the termite-cultivated fungus Termitomyces towards a domesticated lifestyle.</title>
        <authorList>
            <person name="Auxier B."/>
            <person name="Grum-Grzhimaylo A."/>
            <person name="Cardenas M.E."/>
            <person name="Lodge J.D."/>
            <person name="Laessoe T."/>
            <person name="Pedersen O."/>
            <person name="Smith M.E."/>
            <person name="Kuyper T.W."/>
            <person name="Franco-Molano E.A."/>
            <person name="Baroni T.J."/>
            <person name="Aanen D.K."/>
        </authorList>
    </citation>
    <scope>NUCLEOTIDE SEQUENCE</scope>
    <source>
        <strain evidence="2">AP01</strain>
        <tissue evidence="2">Mycelium</tissue>
    </source>
</reference>
<name>A0A9P7FZS5_9AGAR</name>
<dbReference type="AlphaFoldDB" id="A0A9P7FZS5"/>
<dbReference type="OrthoDB" id="3069722at2759"/>
<feature type="compositionally biased region" description="Low complexity" evidence="1">
    <location>
        <begin position="326"/>
        <end position="335"/>
    </location>
</feature>
<feature type="compositionally biased region" description="Polar residues" evidence="1">
    <location>
        <begin position="505"/>
        <end position="516"/>
    </location>
</feature>
<feature type="compositionally biased region" description="Basic and acidic residues" evidence="1">
    <location>
        <begin position="162"/>
        <end position="173"/>
    </location>
</feature>
<feature type="compositionally biased region" description="Polar residues" evidence="1">
    <location>
        <begin position="232"/>
        <end position="246"/>
    </location>
</feature>
<feature type="compositionally biased region" description="Low complexity" evidence="1">
    <location>
        <begin position="36"/>
        <end position="54"/>
    </location>
</feature>
<comment type="caution">
    <text evidence="2">The sequence shown here is derived from an EMBL/GenBank/DDBJ whole genome shotgun (WGS) entry which is preliminary data.</text>
</comment>
<feature type="compositionally biased region" description="Polar residues" evidence="1">
    <location>
        <begin position="265"/>
        <end position="297"/>
    </location>
</feature>
<feature type="compositionally biased region" description="Polar residues" evidence="1">
    <location>
        <begin position="63"/>
        <end position="81"/>
    </location>
</feature>
<evidence type="ECO:0000313" key="2">
    <source>
        <dbReference type="EMBL" id="KAG5641289.1"/>
    </source>
</evidence>
<feature type="compositionally biased region" description="Polar residues" evidence="1">
    <location>
        <begin position="366"/>
        <end position="393"/>
    </location>
</feature>